<dbReference type="InterPro" id="IPR009097">
    <property type="entry name" value="Cyclic_Pdiesterase"/>
</dbReference>
<sequence length="191" mass="20860">MTSPSEDRLFIAVPLAESAKQLVSGWRQELESSGLRFQKWLHSADYHITLKFIGNTPASTLPELAPLLAAAASSHPPLRLSAAGTGTFGPKDAPSILWAGVQGDLDALQALQRDVEAACASLGFEPEDRPYRPHITLARRYSGGLHWTRELLPAPGDLPSASWEADKIAVYRTHMGRSPMYERAADFELRG</sequence>
<dbReference type="OrthoDB" id="9789350at2"/>
<organism evidence="3 4">
    <name type="scientific">Paenibacillus lutrae</name>
    <dbReference type="NCBI Taxonomy" id="2078573"/>
    <lineage>
        <taxon>Bacteria</taxon>
        <taxon>Bacillati</taxon>
        <taxon>Bacillota</taxon>
        <taxon>Bacilli</taxon>
        <taxon>Bacillales</taxon>
        <taxon>Paenibacillaceae</taxon>
        <taxon>Paenibacillus</taxon>
    </lineage>
</organism>
<keyword evidence="1 2" id="KW-0378">Hydrolase</keyword>
<protein>
    <recommendedName>
        <fullName evidence="2">RNA 2',3'-cyclic phosphodiesterase</fullName>
        <shortName evidence="2">RNA 2',3'-CPDase</shortName>
        <ecNumber evidence="2">3.1.4.58</ecNumber>
    </recommendedName>
</protein>
<reference evidence="3 4" key="1">
    <citation type="journal article" date="2019" name="Microorganisms">
        <title>Paenibacillus lutrae sp. nov., A Chitinolytic Species Isolated from A River Otter in Castril Natural Park, Granada, Spain.</title>
        <authorList>
            <person name="Rodriguez M."/>
            <person name="Reina J.C."/>
            <person name="Bejar V."/>
            <person name="Llamas I."/>
        </authorList>
    </citation>
    <scope>NUCLEOTIDE SEQUENCE [LARGE SCALE GENOMIC DNA]</scope>
    <source>
        <strain evidence="3 4">N10</strain>
    </source>
</reference>
<dbReference type="Gene3D" id="3.90.1140.10">
    <property type="entry name" value="Cyclic phosphodiesterase"/>
    <property type="match status" value="1"/>
</dbReference>
<dbReference type="HAMAP" id="MF_01940">
    <property type="entry name" value="RNA_CPDase"/>
    <property type="match status" value="1"/>
</dbReference>
<feature type="short sequence motif" description="HXTX 1" evidence="2">
    <location>
        <begin position="47"/>
        <end position="50"/>
    </location>
</feature>
<dbReference type="PANTHER" id="PTHR35561">
    <property type="entry name" value="RNA 2',3'-CYCLIC PHOSPHODIESTERASE"/>
    <property type="match status" value="1"/>
</dbReference>
<evidence type="ECO:0000256" key="1">
    <source>
        <dbReference type="ARBA" id="ARBA00022801"/>
    </source>
</evidence>
<comment type="catalytic activity">
    <reaction evidence="2">
        <text>a 3'-end 2',3'-cyclophospho-ribonucleotide-RNA + H2O = a 3'-end 2'-phospho-ribonucleotide-RNA + H(+)</text>
        <dbReference type="Rhea" id="RHEA:11828"/>
        <dbReference type="Rhea" id="RHEA-COMP:10464"/>
        <dbReference type="Rhea" id="RHEA-COMP:17353"/>
        <dbReference type="ChEBI" id="CHEBI:15377"/>
        <dbReference type="ChEBI" id="CHEBI:15378"/>
        <dbReference type="ChEBI" id="CHEBI:83064"/>
        <dbReference type="ChEBI" id="CHEBI:173113"/>
        <dbReference type="EC" id="3.1.4.58"/>
    </reaction>
</comment>
<dbReference type="InterPro" id="IPR004175">
    <property type="entry name" value="RNA_CPDase"/>
</dbReference>
<dbReference type="AlphaFoldDB" id="A0A7X3FG56"/>
<dbReference type="NCBIfam" id="TIGR02258">
    <property type="entry name" value="2_5_ligase"/>
    <property type="match status" value="1"/>
</dbReference>
<feature type="short sequence motif" description="HXTX 2" evidence="2">
    <location>
        <begin position="134"/>
        <end position="137"/>
    </location>
</feature>
<proteinExistence type="inferred from homology"/>
<evidence type="ECO:0000313" key="3">
    <source>
        <dbReference type="EMBL" id="MVO99024.1"/>
    </source>
</evidence>
<dbReference type="SUPFAM" id="SSF55144">
    <property type="entry name" value="LigT-like"/>
    <property type="match status" value="1"/>
</dbReference>
<feature type="active site" description="Proton donor" evidence="2">
    <location>
        <position position="47"/>
    </location>
</feature>
<comment type="similarity">
    <text evidence="2">Belongs to the 2H phosphoesterase superfamily. ThpR family.</text>
</comment>
<gene>
    <name evidence="3" type="primary">thpR</name>
    <name evidence="3" type="ORF">EDM21_05725</name>
</gene>
<dbReference type="Proteomes" id="UP000490800">
    <property type="component" value="Unassembled WGS sequence"/>
</dbReference>
<evidence type="ECO:0000256" key="2">
    <source>
        <dbReference type="HAMAP-Rule" id="MF_01940"/>
    </source>
</evidence>
<accession>A0A7X3FG56</accession>
<keyword evidence="4" id="KW-1185">Reference proteome</keyword>
<feature type="active site" description="Proton acceptor" evidence="2">
    <location>
        <position position="134"/>
    </location>
</feature>
<dbReference type="GO" id="GO:0008664">
    <property type="term" value="F:RNA 2',3'-cyclic 3'-phosphodiesterase activity"/>
    <property type="evidence" value="ECO:0007669"/>
    <property type="project" value="UniProtKB-EC"/>
</dbReference>
<dbReference type="GO" id="GO:0004113">
    <property type="term" value="F:2',3'-cyclic-nucleotide 3'-phosphodiesterase activity"/>
    <property type="evidence" value="ECO:0007669"/>
    <property type="project" value="InterPro"/>
</dbReference>
<evidence type="ECO:0000313" key="4">
    <source>
        <dbReference type="Proteomes" id="UP000490800"/>
    </source>
</evidence>
<comment type="caution">
    <text evidence="3">The sequence shown here is derived from an EMBL/GenBank/DDBJ whole genome shotgun (WGS) entry which is preliminary data.</text>
</comment>
<dbReference type="EMBL" id="RHLK01000002">
    <property type="protein sequence ID" value="MVO99024.1"/>
    <property type="molecule type" value="Genomic_DNA"/>
</dbReference>
<name>A0A7X3FG56_9BACL</name>
<dbReference type="EC" id="3.1.4.58" evidence="2"/>
<comment type="function">
    <text evidence="2">Hydrolyzes RNA 2',3'-cyclic phosphodiester to an RNA 2'-phosphomonoester.</text>
</comment>
<dbReference type="Pfam" id="PF13563">
    <property type="entry name" value="2_5_RNA_ligase2"/>
    <property type="match status" value="1"/>
</dbReference>
<dbReference type="PANTHER" id="PTHR35561:SF1">
    <property type="entry name" value="RNA 2',3'-CYCLIC PHOSPHODIESTERASE"/>
    <property type="match status" value="1"/>
</dbReference>